<dbReference type="PROSITE" id="PS50082">
    <property type="entry name" value="WD_REPEATS_2"/>
    <property type="match status" value="5"/>
</dbReference>
<dbReference type="SMART" id="SM00320">
    <property type="entry name" value="WD40"/>
    <property type="match status" value="6"/>
</dbReference>
<feature type="region of interest" description="Disordered" evidence="15">
    <location>
        <begin position="789"/>
        <end position="844"/>
    </location>
</feature>
<keyword evidence="4 13" id="KW-0963">Cytoplasm</keyword>
<dbReference type="FunFam" id="1.25.40.470:FF:000001">
    <property type="entry name" value="Coatomer subunit beta"/>
    <property type="match status" value="1"/>
</dbReference>
<evidence type="ECO:0000256" key="3">
    <source>
        <dbReference type="ARBA" id="ARBA00022448"/>
    </source>
</evidence>
<name>A0A8E2B2C8_9APHY</name>
<keyword evidence="3 13" id="KW-0813">Transport</keyword>
<dbReference type="Gene3D" id="1.25.40.470">
    <property type="match status" value="1"/>
</dbReference>
<dbReference type="InterPro" id="IPR016453">
    <property type="entry name" value="COPB2"/>
</dbReference>
<evidence type="ECO:0000256" key="7">
    <source>
        <dbReference type="ARBA" id="ARBA00022892"/>
    </source>
</evidence>
<dbReference type="InterPro" id="IPR015943">
    <property type="entry name" value="WD40/YVTN_repeat-like_dom_sf"/>
</dbReference>
<dbReference type="SUPFAM" id="SSF101898">
    <property type="entry name" value="NHL repeat"/>
    <property type="match status" value="1"/>
</dbReference>
<dbReference type="GO" id="GO:0000139">
    <property type="term" value="C:Golgi membrane"/>
    <property type="evidence" value="ECO:0007669"/>
    <property type="project" value="UniProtKB-SubCell"/>
</dbReference>
<dbReference type="InterPro" id="IPR056176">
    <property type="entry name" value="TPR_COPA_B"/>
</dbReference>
<comment type="subcellular location">
    <subcellularLocation>
        <location evidence="1 13">Cytoplasmic vesicle</location>
        <location evidence="1 13">COPI-coated vesicle membrane</location>
        <topology evidence="1 13">Peripheral membrane protein</topology>
        <orientation evidence="1 13">Cytoplasmic side</orientation>
    </subcellularLocation>
    <subcellularLocation>
        <location evidence="13">Golgi apparatus membrane</location>
        <topology evidence="13">Peripheral membrane protein</topology>
        <orientation evidence="13">Cytoplasmic side</orientation>
    </subcellularLocation>
    <text evidence="13">The coatomer is cytoplasmic or polymerized on the cytoplasmic side of the Golgi, as well as on the vesicles/buds originating from it.</text>
</comment>
<dbReference type="GO" id="GO:0030126">
    <property type="term" value="C:COPI vesicle coat"/>
    <property type="evidence" value="ECO:0007669"/>
    <property type="project" value="TreeGrafter"/>
</dbReference>
<dbReference type="GO" id="GO:0006890">
    <property type="term" value="P:retrograde vesicle-mediated transport, Golgi to endoplasmic reticulum"/>
    <property type="evidence" value="ECO:0007669"/>
    <property type="project" value="TreeGrafter"/>
</dbReference>
<dbReference type="Proteomes" id="UP000250043">
    <property type="component" value="Unassembled WGS sequence"/>
</dbReference>
<gene>
    <name evidence="18" type="ORF">OBBRIDRAFT_887998</name>
</gene>
<dbReference type="FunFam" id="2.130.10.10:FF:000016">
    <property type="entry name" value="Coatomer alpha subunit, putative"/>
    <property type="match status" value="1"/>
</dbReference>
<evidence type="ECO:0000256" key="2">
    <source>
        <dbReference type="ARBA" id="ARBA00010844"/>
    </source>
</evidence>
<feature type="repeat" description="WD" evidence="14">
    <location>
        <begin position="9"/>
        <end position="50"/>
    </location>
</feature>
<evidence type="ECO:0000256" key="1">
    <source>
        <dbReference type="ARBA" id="ARBA00004347"/>
    </source>
</evidence>
<evidence type="ECO:0000256" key="15">
    <source>
        <dbReference type="SAM" id="MobiDB-lite"/>
    </source>
</evidence>
<feature type="repeat" description="WD" evidence="14">
    <location>
        <begin position="223"/>
        <end position="264"/>
    </location>
</feature>
<dbReference type="GO" id="GO:0006891">
    <property type="term" value="P:intra-Golgi vesicle-mediated transport"/>
    <property type="evidence" value="ECO:0007669"/>
    <property type="project" value="TreeGrafter"/>
</dbReference>
<reference evidence="18 19" key="1">
    <citation type="submission" date="2016-07" db="EMBL/GenBank/DDBJ databases">
        <title>Draft genome of the white-rot fungus Obba rivulosa 3A-2.</title>
        <authorList>
            <consortium name="DOE Joint Genome Institute"/>
            <person name="Miettinen O."/>
            <person name="Riley R."/>
            <person name="Acob R."/>
            <person name="Barry K."/>
            <person name="Cullen D."/>
            <person name="De Vries R."/>
            <person name="Hainaut M."/>
            <person name="Hatakka A."/>
            <person name="Henrissat B."/>
            <person name="Hilden K."/>
            <person name="Kuo R."/>
            <person name="Labutti K."/>
            <person name="Lipzen A."/>
            <person name="Makela M.R."/>
            <person name="Sandor L."/>
            <person name="Spatafora J.W."/>
            <person name="Grigoriev I.V."/>
            <person name="Hibbett D.S."/>
        </authorList>
    </citation>
    <scope>NUCLEOTIDE SEQUENCE [LARGE SCALE GENOMIC DNA]</scope>
    <source>
        <strain evidence="18 19">3A-2</strain>
    </source>
</reference>
<dbReference type="Pfam" id="PF04053">
    <property type="entry name" value="B-prop_COPA_B_2nd"/>
    <property type="match status" value="1"/>
</dbReference>
<comment type="subunit">
    <text evidence="13">Oligomeric complex that consists of at least the alpha, beta, beta', gamma, delta, epsilon and zeta subunits.</text>
</comment>
<keyword evidence="11 13" id="KW-0968">Cytoplasmic vesicle</keyword>
<dbReference type="InterPro" id="IPR006692">
    <property type="entry name" value="Beta-prop_COPA/B_2nd"/>
</dbReference>
<dbReference type="OrthoDB" id="10261470at2759"/>
<evidence type="ECO:0000256" key="9">
    <source>
        <dbReference type="ARBA" id="ARBA00023034"/>
    </source>
</evidence>
<keyword evidence="7 13" id="KW-0931">ER-Golgi transport</keyword>
<evidence type="ECO:0000256" key="8">
    <source>
        <dbReference type="ARBA" id="ARBA00022927"/>
    </source>
</evidence>
<keyword evidence="6" id="KW-0677">Repeat</keyword>
<dbReference type="PROSITE" id="PS50294">
    <property type="entry name" value="WD_REPEATS_REGION"/>
    <property type="match status" value="4"/>
</dbReference>
<keyword evidence="9 13" id="KW-0333">Golgi apparatus</keyword>
<comment type="function">
    <text evidence="12 13">The coatomer is a cytosolic protein complex that binds to dilysine motifs and reversibly associates with Golgi non-clathrin-coated vesicles, which further mediate biosynthetic protein transport from the ER, via the Golgi up to the trans Golgi network. Coatomer complex is required for budding from Golgi membranes, and is essential for the retrograde Golgi-to-ER transport of dilysine-tagged proteins.</text>
</comment>
<keyword evidence="5 14" id="KW-0853">WD repeat</keyword>
<dbReference type="Gene3D" id="2.130.10.10">
    <property type="entry name" value="YVTN repeat-like/Quinoprotein amine dehydrogenase"/>
    <property type="match status" value="1"/>
</dbReference>
<dbReference type="Pfam" id="PF23953">
    <property type="entry name" value="TPR_COPA_B"/>
    <property type="match status" value="1"/>
</dbReference>
<evidence type="ECO:0000256" key="11">
    <source>
        <dbReference type="ARBA" id="ARBA00023329"/>
    </source>
</evidence>
<evidence type="ECO:0000259" key="16">
    <source>
        <dbReference type="Pfam" id="PF04053"/>
    </source>
</evidence>
<proteinExistence type="inferred from homology"/>
<dbReference type="InterPro" id="IPR050844">
    <property type="entry name" value="Coatomer_complex_subunit"/>
</dbReference>
<evidence type="ECO:0000256" key="6">
    <source>
        <dbReference type="ARBA" id="ARBA00022737"/>
    </source>
</evidence>
<evidence type="ECO:0000256" key="10">
    <source>
        <dbReference type="ARBA" id="ARBA00023136"/>
    </source>
</evidence>
<dbReference type="CDD" id="cd00200">
    <property type="entry name" value="WD40"/>
    <property type="match status" value="1"/>
</dbReference>
<keyword evidence="19" id="KW-1185">Reference proteome</keyword>
<evidence type="ECO:0000313" key="19">
    <source>
        <dbReference type="Proteomes" id="UP000250043"/>
    </source>
</evidence>
<dbReference type="Pfam" id="PF00400">
    <property type="entry name" value="WD40"/>
    <property type="match status" value="6"/>
</dbReference>
<dbReference type="AlphaFoldDB" id="A0A8E2B2C8"/>
<evidence type="ECO:0000256" key="12">
    <source>
        <dbReference type="ARBA" id="ARBA00025536"/>
    </source>
</evidence>
<dbReference type="InterPro" id="IPR020472">
    <property type="entry name" value="WD40_PAC1"/>
</dbReference>
<dbReference type="GO" id="GO:0005198">
    <property type="term" value="F:structural molecule activity"/>
    <property type="evidence" value="ECO:0007669"/>
    <property type="project" value="UniProtKB-UniRule"/>
</dbReference>
<feature type="compositionally biased region" description="Acidic residues" evidence="15">
    <location>
        <begin position="833"/>
        <end position="844"/>
    </location>
</feature>
<dbReference type="CDD" id="cd22947">
    <property type="entry name" value="Coatomer_WDAD_beta-like"/>
    <property type="match status" value="1"/>
</dbReference>
<evidence type="ECO:0000259" key="17">
    <source>
        <dbReference type="Pfam" id="PF23953"/>
    </source>
</evidence>
<dbReference type="InterPro" id="IPR036322">
    <property type="entry name" value="WD40_repeat_dom_sf"/>
</dbReference>
<dbReference type="PANTHER" id="PTHR19876:SF2">
    <property type="entry name" value="COATOMER SUBUNIT BETA"/>
    <property type="match status" value="1"/>
</dbReference>
<sequence>MLLDVQRKLFSRSDRVKGVDFHPTEPWLLTGLYNGTVNIYNHETGALVKTFEVAEVPVRCVRFIPRKNWFVAGSDDFQLRVFNYNTHEKVAAFEAHPDYIRCLTVHPTASIVLTGSDDMTIKAWDWDKQWRCIQTYEGHTHYIMNIAVNPKDTNTFASSCLDRTVKMWSLGSPSPNFTMEAHDKGVNYVEFYPGADKPYLVTASDDKTVKIWDYLSKSCVQTLESHTNNVLFAAFHPNLPLIISGGEDGTVKLWNSGTYRLENTLSYALERAWCIALRRTSNEVAIGYDEGVVVIKLGRDEPTFSMDPSGKLIYTRNNEVLSANLQTIQDEDAAEGNRIPLSIKELGTTEIFPASLSHSPNGRFVTVVGDGEYIVYTALAWRNKSFGNGNSFAWAADSNTYAVLEGRTKVRVYKNFRERGGEPMKGAGSWSIEGLHGGPLLGARGSGFVLFWDWETGEVVRRIEVDAKNVFWSGTGSLVAIATEDSYYVLRFDRDAYNAKLEEGAEIGDEGVEEAFELIAEIPEGVKTAKWIGDCFIYTTSTNRLNYFVGTESYTITPFDTPLYLLGYLPAHNRVYLADKDVNVYPYSLSLTVVEYQTAVLRGDMDSAAEILPTVPKEQRTKIASFLEGRGLKELALQVTTDPDHKFDLSLQLDDLDAAVEIARSVPEIEAEAKWKAIGDRALAVWRFDLARESFEKAGDLSALMLLLLSIGDRDGLAKLAVAAEQKGQNNLAFASLLQLGDAKPCVDLLIKTHRAPEAAMFARTYAPSQVPEAVQAWRQDLQAKNRPKLAASVASPQENPELFGEGWSEALAREQSGPTAPETSVNGSPDAVESEDVSAEAEA</sequence>
<dbReference type="PIRSF" id="PIRSF005567">
    <property type="entry name" value="Coatomer_beta'_subunit"/>
    <property type="match status" value="1"/>
</dbReference>
<feature type="domain" description="COPA/B second beta-propeller" evidence="16">
    <location>
        <begin position="317"/>
        <end position="579"/>
    </location>
</feature>
<feature type="compositionally biased region" description="Polar residues" evidence="15">
    <location>
        <begin position="817"/>
        <end position="828"/>
    </location>
</feature>
<comment type="similarity">
    <text evidence="2 13">Belongs to the WD repeat COPB2 family.</text>
</comment>
<keyword evidence="10 13" id="KW-0472">Membrane</keyword>
<feature type="repeat" description="WD" evidence="14">
    <location>
        <begin position="179"/>
        <end position="222"/>
    </location>
</feature>
<protein>
    <recommendedName>
        <fullName evidence="13">Coatomer subunit beta'</fullName>
    </recommendedName>
</protein>
<feature type="repeat" description="WD" evidence="14">
    <location>
        <begin position="136"/>
        <end position="178"/>
    </location>
</feature>
<dbReference type="GO" id="GO:0006886">
    <property type="term" value="P:intracellular protein transport"/>
    <property type="evidence" value="ECO:0007669"/>
    <property type="project" value="UniProtKB-UniRule"/>
</dbReference>
<dbReference type="EMBL" id="KV722414">
    <property type="protein sequence ID" value="OCH89985.1"/>
    <property type="molecule type" value="Genomic_DNA"/>
</dbReference>
<evidence type="ECO:0000256" key="5">
    <source>
        <dbReference type="ARBA" id="ARBA00022574"/>
    </source>
</evidence>
<feature type="repeat" description="WD" evidence="14">
    <location>
        <begin position="93"/>
        <end position="125"/>
    </location>
</feature>
<evidence type="ECO:0000313" key="18">
    <source>
        <dbReference type="EMBL" id="OCH89985.1"/>
    </source>
</evidence>
<evidence type="ECO:0000256" key="13">
    <source>
        <dbReference type="PIRNR" id="PIRNR005567"/>
    </source>
</evidence>
<dbReference type="SUPFAM" id="SSF50978">
    <property type="entry name" value="WD40 repeat-like"/>
    <property type="match status" value="1"/>
</dbReference>
<organism evidence="18 19">
    <name type="scientific">Obba rivulosa</name>
    <dbReference type="NCBI Taxonomy" id="1052685"/>
    <lineage>
        <taxon>Eukaryota</taxon>
        <taxon>Fungi</taxon>
        <taxon>Dikarya</taxon>
        <taxon>Basidiomycota</taxon>
        <taxon>Agaricomycotina</taxon>
        <taxon>Agaricomycetes</taxon>
        <taxon>Polyporales</taxon>
        <taxon>Gelatoporiaceae</taxon>
        <taxon>Obba</taxon>
    </lineage>
</organism>
<dbReference type="InterPro" id="IPR001680">
    <property type="entry name" value="WD40_rpt"/>
</dbReference>
<dbReference type="PRINTS" id="PR00320">
    <property type="entry name" value="GPROTEINBRPT"/>
</dbReference>
<evidence type="ECO:0000256" key="14">
    <source>
        <dbReference type="PROSITE-ProRule" id="PRU00221"/>
    </source>
</evidence>
<feature type="domain" description="COPA/B TPR" evidence="17">
    <location>
        <begin position="596"/>
        <end position="779"/>
    </location>
</feature>
<dbReference type="PANTHER" id="PTHR19876">
    <property type="entry name" value="COATOMER"/>
    <property type="match status" value="1"/>
</dbReference>
<accession>A0A8E2B2C8</accession>
<keyword evidence="8 13" id="KW-0653">Protein transport</keyword>
<dbReference type="GO" id="GO:0006888">
    <property type="term" value="P:endoplasmic reticulum to Golgi vesicle-mediated transport"/>
    <property type="evidence" value="ECO:0007669"/>
    <property type="project" value="TreeGrafter"/>
</dbReference>
<evidence type="ECO:0000256" key="4">
    <source>
        <dbReference type="ARBA" id="ARBA00022490"/>
    </source>
</evidence>